<feature type="compositionally biased region" description="Acidic residues" evidence="2">
    <location>
        <begin position="112"/>
        <end position="122"/>
    </location>
</feature>
<dbReference type="Proteomes" id="UP000683925">
    <property type="component" value="Unassembled WGS sequence"/>
</dbReference>
<dbReference type="AlphaFoldDB" id="A0A8S1SX49"/>
<accession>A0A8S1SX49</accession>
<evidence type="ECO:0000313" key="3">
    <source>
        <dbReference type="EMBL" id="CAD8144710.1"/>
    </source>
</evidence>
<feature type="compositionally biased region" description="Polar residues" evidence="2">
    <location>
        <begin position="27"/>
        <end position="42"/>
    </location>
</feature>
<feature type="compositionally biased region" description="Polar residues" evidence="2">
    <location>
        <begin position="62"/>
        <end position="83"/>
    </location>
</feature>
<comment type="caution">
    <text evidence="3">The sequence shown here is derived from an EMBL/GenBank/DDBJ whole genome shotgun (WGS) entry which is preliminary data.</text>
</comment>
<organism evidence="3 4">
    <name type="scientific">Paramecium octaurelia</name>
    <dbReference type="NCBI Taxonomy" id="43137"/>
    <lineage>
        <taxon>Eukaryota</taxon>
        <taxon>Sar</taxon>
        <taxon>Alveolata</taxon>
        <taxon>Ciliophora</taxon>
        <taxon>Intramacronucleata</taxon>
        <taxon>Oligohymenophorea</taxon>
        <taxon>Peniculida</taxon>
        <taxon>Parameciidae</taxon>
        <taxon>Paramecium</taxon>
    </lineage>
</organism>
<sequence>MSQQDETEQQKEDLNIQNDNENDDKTGIQQNQSLNDGTIQDNSRIEAPIVELKNLNEEENQDQAQIPKETSNVATPTRTSQHEASPVVQRDQIQSREKDRQSQDGTDLKQEEEIEKTEEEINQEQIAEQQINQQDNLEEADQNQSEKDLEEQNDQNEKKEPEEFQKSFHSQQQSQKSSQSTLSEKITFLQSALQMKDELISTMQDEIAVLKQAQIDKQEHIDTMEKKHEEKLDKLMKKVEELEKLLKEKENDIEQYRNGNQTLHLQDLSVISVQKNDNLKSNVNEKKDVTIFEVLNEKQTTADLSELGNNFWLISAERKIQKNNPLYKDYFPKDPEPDQPKNKIVINHPTKKYDKSYWFKYVEIKKPPRYNHNVQLPKLPEINHQYQQNDPKILSKQYQQQQEIQQQIIQSIQQQTPLGFSQTAQNKVNPVSQSIPFSQKLLANNQRSGSQQQKQNIVQNQQQFNQKQNAQQVSFDQEDFLADQEIEQMFAQQSPPKKQKIDWDSQPQNNYMIVQHTNSSQVIEQQEKFPILSQKLSYVNQYSHKKEFSRLNESQNQNRTKLSKYY</sequence>
<feature type="compositionally biased region" description="Basic and acidic residues" evidence="2">
    <location>
        <begin position="155"/>
        <end position="166"/>
    </location>
</feature>
<keyword evidence="4" id="KW-1185">Reference proteome</keyword>
<feature type="compositionally biased region" description="Low complexity" evidence="2">
    <location>
        <begin position="123"/>
        <end position="134"/>
    </location>
</feature>
<evidence type="ECO:0000256" key="1">
    <source>
        <dbReference type="SAM" id="Coils"/>
    </source>
</evidence>
<dbReference type="EMBL" id="CAJJDP010000016">
    <property type="protein sequence ID" value="CAD8144710.1"/>
    <property type="molecule type" value="Genomic_DNA"/>
</dbReference>
<protein>
    <submittedName>
        <fullName evidence="3">Uncharacterized protein</fullName>
    </submittedName>
</protein>
<evidence type="ECO:0000313" key="4">
    <source>
        <dbReference type="Proteomes" id="UP000683925"/>
    </source>
</evidence>
<feature type="compositionally biased region" description="Low complexity" evidence="2">
    <location>
        <begin position="451"/>
        <end position="472"/>
    </location>
</feature>
<feature type="coiled-coil region" evidence="1">
    <location>
        <begin position="210"/>
        <end position="266"/>
    </location>
</feature>
<evidence type="ECO:0000256" key="2">
    <source>
        <dbReference type="SAM" id="MobiDB-lite"/>
    </source>
</evidence>
<reference evidence="3" key="1">
    <citation type="submission" date="2021-01" db="EMBL/GenBank/DDBJ databases">
        <authorList>
            <consortium name="Genoscope - CEA"/>
            <person name="William W."/>
        </authorList>
    </citation>
    <scope>NUCLEOTIDE SEQUENCE</scope>
</reference>
<feature type="compositionally biased region" description="Basic and acidic residues" evidence="2">
    <location>
        <begin position="93"/>
        <end position="111"/>
    </location>
</feature>
<dbReference type="OrthoDB" id="307715at2759"/>
<feature type="region of interest" description="Disordered" evidence="2">
    <location>
        <begin position="444"/>
        <end position="473"/>
    </location>
</feature>
<feature type="region of interest" description="Disordered" evidence="2">
    <location>
        <begin position="1"/>
        <end position="183"/>
    </location>
</feature>
<proteinExistence type="predicted"/>
<name>A0A8S1SX49_PAROT</name>
<gene>
    <name evidence="3" type="ORF">POCTA_138.1.T0160293</name>
</gene>
<keyword evidence="1" id="KW-0175">Coiled coil</keyword>
<dbReference type="OMA" id="ENDIEQY"/>
<feature type="compositionally biased region" description="Low complexity" evidence="2">
    <location>
        <begin position="167"/>
        <end position="180"/>
    </location>
</feature>